<organism evidence="3 4">
    <name type="scientific">Aphanothece hegewaldii CCALA 016</name>
    <dbReference type="NCBI Taxonomy" id="2107694"/>
    <lineage>
        <taxon>Bacteria</taxon>
        <taxon>Bacillati</taxon>
        <taxon>Cyanobacteriota</taxon>
        <taxon>Cyanophyceae</taxon>
        <taxon>Oscillatoriophycideae</taxon>
        <taxon>Chroococcales</taxon>
        <taxon>Aphanothecaceae</taxon>
        <taxon>Aphanothece</taxon>
    </lineage>
</organism>
<dbReference type="EMBL" id="PXOH01000001">
    <property type="protein sequence ID" value="PSF39362.1"/>
    <property type="molecule type" value="Genomic_DNA"/>
</dbReference>
<reference evidence="3 4" key="2">
    <citation type="submission" date="2018-03" db="EMBL/GenBank/DDBJ databases">
        <authorList>
            <person name="Keele B.F."/>
        </authorList>
    </citation>
    <scope>NUCLEOTIDE SEQUENCE [LARGE SCALE GENOMIC DNA]</scope>
    <source>
        <strain evidence="3 4">CCALA 016</strain>
    </source>
</reference>
<evidence type="ECO:0000256" key="1">
    <source>
        <dbReference type="SAM" id="Coils"/>
    </source>
</evidence>
<sequence>MYSLDVNFLKDRKLDESTKAAPIRGATPISWRKQTPLLIGLGIGAALMGLTALLGIMLNWQKAKTEANIKQLDAEISQLQAKGQSLAEMEAKVKAIDEEVTALVTVFNQIKPRSAVLQEIRRRTPPTVQVVTIEESAIAPTAEEGGTQPKVQLLLTGYARSYDDVNKFLLSLQNSEFFTASKTRIQGARQEGSPINLDTTGANLETRKIKLEIPEAVQYTITTQLSDIPASKLLPSLARNGAVGLVTRIKTLEQKGAVQP</sequence>
<keyword evidence="1" id="KW-0175">Coiled coil</keyword>
<proteinExistence type="predicted"/>
<dbReference type="InterPro" id="IPR007813">
    <property type="entry name" value="PilN"/>
</dbReference>
<dbReference type="Proteomes" id="UP000239001">
    <property type="component" value="Unassembled WGS sequence"/>
</dbReference>
<dbReference type="InterPro" id="IPR052534">
    <property type="entry name" value="Extracell_DNA_Util/SecSys_Comp"/>
</dbReference>
<dbReference type="PANTHER" id="PTHR40278:SF1">
    <property type="entry name" value="DNA UTILIZATION PROTEIN HOFN"/>
    <property type="match status" value="1"/>
</dbReference>
<keyword evidence="2" id="KW-1133">Transmembrane helix</keyword>
<feature type="transmembrane region" description="Helical" evidence="2">
    <location>
        <begin position="37"/>
        <end position="60"/>
    </location>
</feature>
<evidence type="ECO:0000313" key="4">
    <source>
        <dbReference type="Proteomes" id="UP000239001"/>
    </source>
</evidence>
<dbReference type="OrthoDB" id="422602at2"/>
<evidence type="ECO:0000256" key="2">
    <source>
        <dbReference type="SAM" id="Phobius"/>
    </source>
</evidence>
<keyword evidence="4" id="KW-1185">Reference proteome</keyword>
<keyword evidence="2" id="KW-0812">Transmembrane</keyword>
<dbReference type="AlphaFoldDB" id="A0A2T1M3H3"/>
<dbReference type="RefSeq" id="WP_106454984.1">
    <property type="nucleotide sequence ID" value="NZ_PXOH01000001.1"/>
</dbReference>
<feature type="coiled-coil region" evidence="1">
    <location>
        <begin position="62"/>
        <end position="99"/>
    </location>
</feature>
<evidence type="ECO:0000313" key="3">
    <source>
        <dbReference type="EMBL" id="PSF39362.1"/>
    </source>
</evidence>
<dbReference type="PANTHER" id="PTHR40278">
    <property type="entry name" value="DNA UTILIZATION PROTEIN HOFN"/>
    <property type="match status" value="1"/>
</dbReference>
<comment type="caution">
    <text evidence="3">The sequence shown here is derived from an EMBL/GenBank/DDBJ whole genome shotgun (WGS) entry which is preliminary data.</text>
</comment>
<keyword evidence="2" id="KW-0472">Membrane</keyword>
<reference evidence="3 4" key="1">
    <citation type="submission" date="2018-03" db="EMBL/GenBank/DDBJ databases">
        <title>The ancient ancestry and fast evolution of plastids.</title>
        <authorList>
            <person name="Moore K.R."/>
            <person name="Magnabosco C."/>
            <person name="Momper L."/>
            <person name="Gold D.A."/>
            <person name="Bosak T."/>
            <person name="Fournier G.P."/>
        </authorList>
    </citation>
    <scope>NUCLEOTIDE SEQUENCE [LARGE SCALE GENOMIC DNA]</scope>
    <source>
        <strain evidence="3 4">CCALA 016</strain>
    </source>
</reference>
<dbReference type="Pfam" id="PF05137">
    <property type="entry name" value="PilN"/>
    <property type="match status" value="1"/>
</dbReference>
<gene>
    <name evidence="3" type="ORF">C7H19_00815</name>
</gene>
<protein>
    <submittedName>
        <fullName evidence="3">Pilus assembly protein</fullName>
    </submittedName>
</protein>
<accession>A0A2T1M3H3</accession>
<name>A0A2T1M3H3_9CHRO</name>